<evidence type="ECO:0000256" key="6">
    <source>
        <dbReference type="RuleBase" id="RU363122"/>
    </source>
</evidence>
<protein>
    <recommendedName>
        <fullName evidence="6">Secretory carrier-associated membrane protein</fullName>
        <shortName evidence="6">Secretory carrier membrane protein</shortName>
    </recommendedName>
</protein>
<keyword evidence="6" id="KW-0968">Cytoplasmic vesicle</keyword>
<feature type="transmembrane region" description="Helical" evidence="6">
    <location>
        <begin position="162"/>
        <end position="184"/>
    </location>
</feature>
<evidence type="ECO:0000256" key="4">
    <source>
        <dbReference type="ARBA" id="ARBA00022989"/>
    </source>
</evidence>
<comment type="subcellular location">
    <subcellularLocation>
        <location evidence="6">Cell membrane</location>
        <topology evidence="6">Multi-pass membrane protein</topology>
    </subcellularLocation>
    <subcellularLocation>
        <location evidence="6">Cytoplasmic vesicle</location>
        <location evidence="6">Secretory vesicle membrane</location>
        <topology evidence="6">Multi-pass membrane protein</topology>
    </subcellularLocation>
</comment>
<reference evidence="8 9" key="1">
    <citation type="submission" date="2024-06" db="EMBL/GenBank/DDBJ databases">
        <authorList>
            <person name="Kraege A."/>
            <person name="Thomma B."/>
        </authorList>
    </citation>
    <scope>NUCLEOTIDE SEQUENCE [LARGE SCALE GENOMIC DNA]</scope>
</reference>
<evidence type="ECO:0000256" key="5">
    <source>
        <dbReference type="ARBA" id="ARBA00023136"/>
    </source>
</evidence>
<accession>A0ABP1FTY3</accession>
<keyword evidence="6" id="KW-0813">Transport</keyword>
<evidence type="ECO:0000256" key="7">
    <source>
        <dbReference type="SAM" id="MobiDB-lite"/>
    </source>
</evidence>
<evidence type="ECO:0000313" key="8">
    <source>
        <dbReference type="EMBL" id="CAL5223355.1"/>
    </source>
</evidence>
<organism evidence="8 9">
    <name type="scientific">Coccomyxa viridis</name>
    <dbReference type="NCBI Taxonomy" id="1274662"/>
    <lineage>
        <taxon>Eukaryota</taxon>
        <taxon>Viridiplantae</taxon>
        <taxon>Chlorophyta</taxon>
        <taxon>core chlorophytes</taxon>
        <taxon>Trebouxiophyceae</taxon>
        <taxon>Trebouxiophyceae incertae sedis</taxon>
        <taxon>Coccomyxaceae</taxon>
        <taxon>Coccomyxa</taxon>
    </lineage>
</organism>
<evidence type="ECO:0000256" key="1">
    <source>
        <dbReference type="ARBA" id="ARBA00004003"/>
    </source>
</evidence>
<gene>
    <name evidence="8" type="primary">g5859</name>
    <name evidence="8" type="ORF">VP750_LOCUS5014</name>
</gene>
<keyword evidence="5 6" id="KW-0472">Membrane</keyword>
<feature type="compositionally biased region" description="Polar residues" evidence="7">
    <location>
        <begin position="1"/>
        <end position="11"/>
    </location>
</feature>
<dbReference type="EMBL" id="CAXHTA020000008">
    <property type="protein sequence ID" value="CAL5223355.1"/>
    <property type="molecule type" value="Genomic_DNA"/>
</dbReference>
<feature type="transmembrane region" description="Helical" evidence="6">
    <location>
        <begin position="196"/>
        <end position="218"/>
    </location>
</feature>
<dbReference type="PANTHER" id="PTHR10687:SF2">
    <property type="entry name" value="SECRETORY CARRIER-ASSOCIATED MEMBRANE PROTEIN"/>
    <property type="match status" value="1"/>
</dbReference>
<keyword evidence="3 6" id="KW-0812">Transmembrane</keyword>
<comment type="similarity">
    <text evidence="2 6">Belongs to the SCAMP family.</text>
</comment>
<comment type="caution">
    <text evidence="8">The sequence shown here is derived from an EMBL/GenBank/DDBJ whole genome shotgun (WGS) entry which is preliminary data.</text>
</comment>
<keyword evidence="9" id="KW-1185">Reference proteome</keyword>
<feature type="transmembrane region" description="Helical" evidence="6">
    <location>
        <begin position="134"/>
        <end position="156"/>
    </location>
</feature>
<dbReference type="InterPro" id="IPR007273">
    <property type="entry name" value="SCAMP"/>
</dbReference>
<proteinExistence type="inferred from homology"/>
<evidence type="ECO:0000313" key="9">
    <source>
        <dbReference type="Proteomes" id="UP001497392"/>
    </source>
</evidence>
<dbReference type="Proteomes" id="UP001497392">
    <property type="component" value="Unassembled WGS sequence"/>
</dbReference>
<comment type="function">
    <text evidence="1 6">Probably involved in membrane trafficking.</text>
</comment>
<evidence type="ECO:0000256" key="3">
    <source>
        <dbReference type="ARBA" id="ARBA00022692"/>
    </source>
</evidence>
<feature type="compositionally biased region" description="Polar residues" evidence="7">
    <location>
        <begin position="24"/>
        <end position="38"/>
    </location>
</feature>
<keyword evidence="4 6" id="KW-1133">Transmembrane helix</keyword>
<evidence type="ECO:0000256" key="2">
    <source>
        <dbReference type="ARBA" id="ARBA00010482"/>
    </source>
</evidence>
<keyword evidence="6" id="KW-1003">Cell membrane</keyword>
<name>A0ABP1FTY3_9CHLO</name>
<sequence>MFNMSKSNPFASGQPFRDDPAPSGNEQNFHNGASSASPEATVAPAIVTAQAWGTEDYGSSSSRRANGHQDTPDAATWEARLNAREEDLRKREEAVSAAEGQLGHKNWPRCRPFMRHAINEDVPGNRRGLVTRGYWAWIFAAAGFCADWLTITLMFIVGHKGLGDWLFCTCISMAGLPLSFLLWHRSLYKSAIKDGACSWAWFFLLSAMHVGLAAWTFIGPPVVGKWAAGVFTMIDQFKKGSGAGIFFGICCIITMALWGLSGLLGFAVWGEAYAKFRSSPPSRPDAEAPPAAASTSTTANWFTSMPAAPKLPKIPGFKKEKVPLHVAMAGLNDSGLARV</sequence>
<dbReference type="PANTHER" id="PTHR10687">
    <property type="entry name" value="SECRETORY CARRIER-ASSOCIATED MEMBRANE PROTEIN SCAMP"/>
    <property type="match status" value="1"/>
</dbReference>
<feature type="transmembrane region" description="Helical" evidence="6">
    <location>
        <begin position="245"/>
        <end position="269"/>
    </location>
</feature>
<feature type="region of interest" description="Disordered" evidence="7">
    <location>
        <begin position="1"/>
        <end position="75"/>
    </location>
</feature>
<dbReference type="Pfam" id="PF04144">
    <property type="entry name" value="SCAMP"/>
    <property type="match status" value="1"/>
</dbReference>